<comment type="caution">
    <text evidence="1">The sequence shown here is derived from an EMBL/GenBank/DDBJ whole genome shotgun (WGS) entry which is preliminary data.</text>
</comment>
<reference evidence="1" key="1">
    <citation type="journal article" date="2015" name="Nature">
        <title>Complex archaea that bridge the gap between prokaryotes and eukaryotes.</title>
        <authorList>
            <person name="Spang A."/>
            <person name="Saw J.H."/>
            <person name="Jorgensen S.L."/>
            <person name="Zaremba-Niedzwiedzka K."/>
            <person name="Martijn J."/>
            <person name="Lind A.E."/>
            <person name="van Eijk R."/>
            <person name="Schleper C."/>
            <person name="Guy L."/>
            <person name="Ettema T.J."/>
        </authorList>
    </citation>
    <scope>NUCLEOTIDE SEQUENCE</scope>
</reference>
<sequence length="73" mass="8530">MTDTVFELKLDPYLIVIYRADRIAHDEPYDLAWEVTNPKSDNPHRYLYYSTKCYALTDVQGAVQDAINAIFTR</sequence>
<name>A0A0F9HFH6_9ZZZZ</name>
<gene>
    <name evidence="1" type="ORF">LCGC14_1789670</name>
</gene>
<accession>A0A0F9HFH6</accession>
<proteinExistence type="predicted"/>
<dbReference type="EMBL" id="LAZR01017067">
    <property type="protein sequence ID" value="KKM01912.1"/>
    <property type="molecule type" value="Genomic_DNA"/>
</dbReference>
<dbReference type="AlphaFoldDB" id="A0A0F9HFH6"/>
<organism evidence="1">
    <name type="scientific">marine sediment metagenome</name>
    <dbReference type="NCBI Taxonomy" id="412755"/>
    <lineage>
        <taxon>unclassified sequences</taxon>
        <taxon>metagenomes</taxon>
        <taxon>ecological metagenomes</taxon>
    </lineage>
</organism>
<evidence type="ECO:0000313" key="1">
    <source>
        <dbReference type="EMBL" id="KKM01912.1"/>
    </source>
</evidence>
<protein>
    <submittedName>
        <fullName evidence="1">Uncharacterized protein</fullName>
    </submittedName>
</protein>